<dbReference type="Proteomes" id="UP000184251">
    <property type="component" value="Unassembled WGS sequence"/>
</dbReference>
<evidence type="ECO:0000313" key="1">
    <source>
        <dbReference type="EMBL" id="SHE78759.1"/>
    </source>
</evidence>
<keyword evidence="2" id="KW-1185">Reference proteome</keyword>
<gene>
    <name evidence="1" type="ORF">SAMN02746064_01188</name>
</gene>
<accession>A0A1M4WC01</accession>
<organism evidence="1 2">
    <name type="scientific">Alkalibacter saccharofermentans DSM 14828</name>
    <dbReference type="NCBI Taxonomy" id="1120975"/>
    <lineage>
        <taxon>Bacteria</taxon>
        <taxon>Bacillati</taxon>
        <taxon>Bacillota</taxon>
        <taxon>Clostridia</taxon>
        <taxon>Eubacteriales</taxon>
        <taxon>Eubacteriaceae</taxon>
        <taxon>Alkalibacter</taxon>
    </lineage>
</organism>
<reference evidence="1 2" key="1">
    <citation type="submission" date="2016-11" db="EMBL/GenBank/DDBJ databases">
        <authorList>
            <person name="Jaros S."/>
            <person name="Januszkiewicz K."/>
            <person name="Wedrychowicz H."/>
        </authorList>
    </citation>
    <scope>NUCLEOTIDE SEQUENCE [LARGE SCALE GENOMIC DNA]</scope>
    <source>
        <strain evidence="1 2">DSM 14828</strain>
    </source>
</reference>
<protein>
    <submittedName>
        <fullName evidence="1">Protein gp37</fullName>
    </submittedName>
</protein>
<dbReference type="AlphaFoldDB" id="A0A1M4WC01"/>
<dbReference type="EMBL" id="FQTU01000007">
    <property type="protein sequence ID" value="SHE78759.1"/>
    <property type="molecule type" value="Genomic_DNA"/>
</dbReference>
<sequence length="239" mass="28019">MAMWSPWRGCHKYSEGCKYCYIHKGDAKRGVDTNVIVKTVDFNTPIAKNKKGEYKIKSGQTVYLCFSTDFLIEEADGWREECWKMIKKRSDLNFIFLTKRIERFLQCIPKDWNDGYENVTVGCTVENQHRVDYRLGVFVNLPIKHRNVICQPLIEEINIEKYLDNVELVVVGGESDRNARPLNYNWVLSIREQCINRGVSFQFRQCGSRFIKDGKEYTLNVRDLCSQGRKANIDYYPPD</sequence>
<dbReference type="Pfam" id="PF07505">
    <property type="entry name" value="DUF5131"/>
    <property type="match status" value="1"/>
</dbReference>
<proteinExistence type="predicted"/>
<evidence type="ECO:0000313" key="2">
    <source>
        <dbReference type="Proteomes" id="UP000184251"/>
    </source>
</evidence>
<dbReference type="OrthoDB" id="9787478at2"/>
<dbReference type="STRING" id="1120975.SAMN02746064_01188"/>
<dbReference type="InterPro" id="IPR011101">
    <property type="entry name" value="DUF5131"/>
</dbReference>
<name>A0A1M4WC01_9FIRM</name>
<dbReference type="RefSeq" id="WP_073270171.1">
    <property type="nucleotide sequence ID" value="NZ_FQTU01000007.1"/>
</dbReference>